<evidence type="ECO:0000313" key="2">
    <source>
        <dbReference type="EMBL" id="SVA82807.1"/>
    </source>
</evidence>
<dbReference type="EMBL" id="UINC01019543">
    <property type="protein sequence ID" value="SVA82807.1"/>
    <property type="molecule type" value="Genomic_DNA"/>
</dbReference>
<organism evidence="2">
    <name type="scientific">marine metagenome</name>
    <dbReference type="NCBI Taxonomy" id="408172"/>
    <lineage>
        <taxon>unclassified sequences</taxon>
        <taxon>metagenomes</taxon>
        <taxon>ecological metagenomes</taxon>
    </lineage>
</organism>
<evidence type="ECO:0000256" key="1">
    <source>
        <dbReference type="SAM" id="MobiDB-lite"/>
    </source>
</evidence>
<gene>
    <name evidence="2" type="ORF">METZ01_LOCUS135661</name>
</gene>
<protein>
    <submittedName>
        <fullName evidence="2">Uncharacterized protein</fullName>
    </submittedName>
</protein>
<proteinExistence type="predicted"/>
<accession>A0A381Z242</accession>
<sequence>MRSFTRAILSFFAILFAGLALGLTAGCIGPDPENKSARPWNTPRPWEHGIPGSISERR</sequence>
<dbReference type="PROSITE" id="PS51257">
    <property type="entry name" value="PROKAR_LIPOPROTEIN"/>
    <property type="match status" value="1"/>
</dbReference>
<name>A0A381Z242_9ZZZZ</name>
<reference evidence="2" key="1">
    <citation type="submission" date="2018-05" db="EMBL/GenBank/DDBJ databases">
        <authorList>
            <person name="Lanie J.A."/>
            <person name="Ng W.-L."/>
            <person name="Kazmierczak K.M."/>
            <person name="Andrzejewski T.M."/>
            <person name="Davidsen T.M."/>
            <person name="Wayne K.J."/>
            <person name="Tettelin H."/>
            <person name="Glass J.I."/>
            <person name="Rusch D."/>
            <person name="Podicherti R."/>
            <person name="Tsui H.-C.T."/>
            <person name="Winkler M.E."/>
        </authorList>
    </citation>
    <scope>NUCLEOTIDE SEQUENCE</scope>
</reference>
<feature type="region of interest" description="Disordered" evidence="1">
    <location>
        <begin position="32"/>
        <end position="58"/>
    </location>
</feature>
<dbReference type="AlphaFoldDB" id="A0A381Z242"/>